<proteinExistence type="predicted"/>
<feature type="coiled-coil region" evidence="1">
    <location>
        <begin position="50"/>
        <end position="77"/>
    </location>
</feature>
<gene>
    <name evidence="2" type="ORF">UFOVP38_24</name>
</gene>
<dbReference type="EMBL" id="LR797812">
    <property type="protein sequence ID" value="CAB4240605.1"/>
    <property type="molecule type" value="Genomic_DNA"/>
</dbReference>
<protein>
    <submittedName>
        <fullName evidence="2">Uncharacterized protein</fullName>
    </submittedName>
</protein>
<evidence type="ECO:0000256" key="1">
    <source>
        <dbReference type="SAM" id="Coils"/>
    </source>
</evidence>
<reference evidence="2" key="1">
    <citation type="submission" date="2020-05" db="EMBL/GenBank/DDBJ databases">
        <authorList>
            <person name="Chiriac C."/>
            <person name="Salcher M."/>
            <person name="Ghai R."/>
            <person name="Kavagutti S V."/>
        </authorList>
    </citation>
    <scope>NUCLEOTIDE SEQUENCE</scope>
</reference>
<organism evidence="2">
    <name type="scientific">uncultured Caudovirales phage</name>
    <dbReference type="NCBI Taxonomy" id="2100421"/>
    <lineage>
        <taxon>Viruses</taxon>
        <taxon>Duplodnaviria</taxon>
        <taxon>Heunggongvirae</taxon>
        <taxon>Uroviricota</taxon>
        <taxon>Caudoviricetes</taxon>
        <taxon>Peduoviridae</taxon>
        <taxon>Maltschvirus</taxon>
        <taxon>Maltschvirus maltsch</taxon>
    </lineage>
</organism>
<accession>A0A6J5T7T9</accession>
<sequence>MDTQSLINVILTLISSVTGWFARELWSAVKELKADLAKLREDLPKTYVAKDDYREDIRELKEMINKIFDKLDNKSDKQP</sequence>
<evidence type="ECO:0000313" key="2">
    <source>
        <dbReference type="EMBL" id="CAB4240605.1"/>
    </source>
</evidence>
<keyword evidence="1" id="KW-0175">Coiled coil</keyword>
<name>A0A6J5T7T9_9CAUD</name>